<dbReference type="InterPro" id="IPR006260">
    <property type="entry name" value="TonB/TolA_C"/>
</dbReference>
<keyword evidence="5" id="KW-0997">Cell inner membrane</keyword>
<dbReference type="Gene3D" id="3.30.1150.10">
    <property type="match status" value="1"/>
</dbReference>
<dbReference type="NCBIfam" id="TIGR01352">
    <property type="entry name" value="tonB_Cterm"/>
    <property type="match status" value="1"/>
</dbReference>
<dbReference type="InterPro" id="IPR051045">
    <property type="entry name" value="TonB-dependent_transducer"/>
</dbReference>
<dbReference type="AlphaFoldDB" id="A0A1I6FUU9"/>
<dbReference type="EMBL" id="FOYQ01000001">
    <property type="protein sequence ID" value="SFR33710.1"/>
    <property type="molecule type" value="Genomic_DNA"/>
</dbReference>
<keyword evidence="3" id="KW-0813">Transport</keyword>
<name>A0A1I6FUU9_9FLAO</name>
<keyword evidence="8 10" id="KW-1133">Transmembrane helix</keyword>
<evidence type="ECO:0000256" key="5">
    <source>
        <dbReference type="ARBA" id="ARBA00022519"/>
    </source>
</evidence>
<evidence type="ECO:0000256" key="8">
    <source>
        <dbReference type="ARBA" id="ARBA00022989"/>
    </source>
</evidence>
<feature type="transmembrane region" description="Helical" evidence="10">
    <location>
        <begin position="88"/>
        <end position="108"/>
    </location>
</feature>
<feature type="transmembrane region" description="Helical" evidence="10">
    <location>
        <begin position="34"/>
        <end position="54"/>
    </location>
</feature>
<dbReference type="RefSeq" id="WP_177218250.1">
    <property type="nucleotide sequence ID" value="NZ_FOYQ01000001.1"/>
</dbReference>
<dbReference type="SUPFAM" id="SSF74653">
    <property type="entry name" value="TolA/TonB C-terminal domain"/>
    <property type="match status" value="1"/>
</dbReference>
<dbReference type="Pfam" id="PF03544">
    <property type="entry name" value="TonB_C"/>
    <property type="match status" value="1"/>
</dbReference>
<evidence type="ECO:0000256" key="6">
    <source>
        <dbReference type="ARBA" id="ARBA00022692"/>
    </source>
</evidence>
<dbReference type="GO" id="GO:0015031">
    <property type="term" value="P:protein transport"/>
    <property type="evidence" value="ECO:0007669"/>
    <property type="project" value="UniProtKB-KW"/>
</dbReference>
<evidence type="ECO:0000256" key="1">
    <source>
        <dbReference type="ARBA" id="ARBA00004383"/>
    </source>
</evidence>
<evidence type="ECO:0000256" key="7">
    <source>
        <dbReference type="ARBA" id="ARBA00022927"/>
    </source>
</evidence>
<dbReference type="PANTHER" id="PTHR33446">
    <property type="entry name" value="PROTEIN TONB-RELATED"/>
    <property type="match status" value="1"/>
</dbReference>
<dbReference type="PROSITE" id="PS52015">
    <property type="entry name" value="TONB_CTD"/>
    <property type="match status" value="1"/>
</dbReference>
<keyword evidence="6 10" id="KW-0812">Transmembrane</keyword>
<keyword evidence="4" id="KW-1003">Cell membrane</keyword>
<dbReference type="STRING" id="400055.SAMN04490243_0718"/>
<evidence type="ECO:0000256" key="9">
    <source>
        <dbReference type="ARBA" id="ARBA00023136"/>
    </source>
</evidence>
<feature type="transmembrane region" description="Helical" evidence="10">
    <location>
        <begin position="262"/>
        <end position="281"/>
    </location>
</feature>
<feature type="transmembrane region" description="Helical" evidence="10">
    <location>
        <begin position="6"/>
        <end position="22"/>
    </location>
</feature>
<keyword evidence="9 10" id="KW-0472">Membrane</keyword>
<evidence type="ECO:0000256" key="10">
    <source>
        <dbReference type="SAM" id="Phobius"/>
    </source>
</evidence>
<evidence type="ECO:0000313" key="13">
    <source>
        <dbReference type="Proteomes" id="UP000199534"/>
    </source>
</evidence>
<keyword evidence="13" id="KW-1185">Reference proteome</keyword>
<dbReference type="PANTHER" id="PTHR33446:SF2">
    <property type="entry name" value="PROTEIN TONB"/>
    <property type="match status" value="1"/>
</dbReference>
<gene>
    <name evidence="12" type="ORF">SAMN04490243_0718</name>
</gene>
<protein>
    <submittedName>
        <fullName evidence="12">TonB family C-terminal domain-containing protein</fullName>
    </submittedName>
</protein>
<dbReference type="GO" id="GO:0031992">
    <property type="term" value="F:energy transducer activity"/>
    <property type="evidence" value="ECO:0007669"/>
    <property type="project" value="TreeGrafter"/>
</dbReference>
<proteinExistence type="inferred from homology"/>
<evidence type="ECO:0000313" key="12">
    <source>
        <dbReference type="EMBL" id="SFR33710.1"/>
    </source>
</evidence>
<evidence type="ECO:0000256" key="4">
    <source>
        <dbReference type="ARBA" id="ARBA00022475"/>
    </source>
</evidence>
<dbReference type="GO" id="GO:0098797">
    <property type="term" value="C:plasma membrane protein complex"/>
    <property type="evidence" value="ECO:0007669"/>
    <property type="project" value="TreeGrafter"/>
</dbReference>
<feature type="domain" description="TonB C-terminal" evidence="11">
    <location>
        <begin position="390"/>
        <end position="479"/>
    </location>
</feature>
<comment type="similarity">
    <text evidence="2">Belongs to the TonB family.</text>
</comment>
<accession>A0A1I6FUU9</accession>
<evidence type="ECO:0000256" key="2">
    <source>
        <dbReference type="ARBA" id="ARBA00006555"/>
    </source>
</evidence>
<comment type="subcellular location">
    <subcellularLocation>
        <location evidence="1">Cell inner membrane</location>
        <topology evidence="1">Single-pass membrane protein</topology>
        <orientation evidence="1">Periplasmic side</orientation>
    </subcellularLocation>
</comment>
<dbReference type="InterPro" id="IPR008756">
    <property type="entry name" value="Peptidase_M56"/>
</dbReference>
<evidence type="ECO:0000256" key="3">
    <source>
        <dbReference type="ARBA" id="ARBA00022448"/>
    </source>
</evidence>
<dbReference type="InterPro" id="IPR037682">
    <property type="entry name" value="TonB_C"/>
</dbReference>
<evidence type="ECO:0000259" key="11">
    <source>
        <dbReference type="PROSITE" id="PS52015"/>
    </source>
</evidence>
<dbReference type="CDD" id="cd07341">
    <property type="entry name" value="M56_BlaR1_MecR1_like"/>
    <property type="match status" value="1"/>
</dbReference>
<dbReference type="Proteomes" id="UP000199534">
    <property type="component" value="Unassembled WGS sequence"/>
</dbReference>
<keyword evidence="7" id="KW-0653">Protein transport</keyword>
<dbReference type="Pfam" id="PF05569">
    <property type="entry name" value="Peptidase_M56"/>
    <property type="match status" value="1"/>
</dbReference>
<organism evidence="12 13">
    <name type="scientific">Robiginitalea myxolifaciens</name>
    <dbReference type="NCBI Taxonomy" id="400055"/>
    <lineage>
        <taxon>Bacteria</taxon>
        <taxon>Pseudomonadati</taxon>
        <taxon>Bacteroidota</taxon>
        <taxon>Flavobacteriia</taxon>
        <taxon>Flavobacteriales</taxon>
        <taxon>Flavobacteriaceae</taxon>
        <taxon>Robiginitalea</taxon>
    </lineage>
</organism>
<dbReference type="GO" id="GO:0055085">
    <property type="term" value="P:transmembrane transport"/>
    <property type="evidence" value="ECO:0007669"/>
    <property type="project" value="InterPro"/>
</dbReference>
<sequence>MIAYILETLLFQSLFILFYLVALRRMTFFSSNRVFLVGSLVVSLVLPLIELPVFRNSSLPALDMALVETNLIELEAIVLGPGSATSGFSWILAIWTGGAVMSLFWLLFRLSKLHGLSRGNRSESFEAMHIVRLPGSDQAFSFFHWIFLGELLDAAQEKRILEHELAHARQWHSLDVVLLEALRIPFWFNPILWIYHRLLDEVHEFAADATVVSGNPPEQYYRELLGQVFGVPSGILGHTFFKKSLIVKRIKMLQRKSTRKSNIITYLLVLPLLGAMLWVSACEQESEPAAISDVALTEGEKVADYKARMMEILNQNEDLTPEQRQAILDDLVAAIEKASGSSGDVEFPGENATASGNTKDNRAIVEVPFAVIDEVPVFPGCEDAADPKACFNKKMIEHVRKHFNYPEEAEAQGIQGRVAVIFTIGIDGGIEKIATRGPHPLLEEEVRRIIGRLPKMKPGIHEGGAVKVPFSLPIVFKLD</sequence>
<reference evidence="12 13" key="1">
    <citation type="submission" date="2016-10" db="EMBL/GenBank/DDBJ databases">
        <authorList>
            <person name="de Groot N.N."/>
        </authorList>
    </citation>
    <scope>NUCLEOTIDE SEQUENCE [LARGE SCALE GENOMIC DNA]</scope>
    <source>
        <strain evidence="12 13">DSM 21019</strain>
    </source>
</reference>